<evidence type="ECO:0000313" key="1">
    <source>
        <dbReference type="EMBL" id="CAF4367749.1"/>
    </source>
</evidence>
<proteinExistence type="predicted"/>
<dbReference type="EMBL" id="CAJOBD010056206">
    <property type="protein sequence ID" value="CAF4367749.1"/>
    <property type="molecule type" value="Genomic_DNA"/>
</dbReference>
<accession>A0A820M4T4</accession>
<sequence>MVTHLYQWGIIYDSQSQKRIKCHVPTKMTINQRLEGNFEQVTCGTNFTVVLDSNHRVYVVGDEPKYGRLG</sequence>
<dbReference type="AlphaFoldDB" id="A0A820M4T4"/>
<dbReference type="SUPFAM" id="SSF50985">
    <property type="entry name" value="RCC1/BLIP-II"/>
    <property type="match status" value="1"/>
</dbReference>
<gene>
    <name evidence="1" type="ORF">JBS370_LOCUS42433</name>
</gene>
<dbReference type="InterPro" id="IPR009091">
    <property type="entry name" value="RCC1/BLIP-II"/>
</dbReference>
<dbReference type="Proteomes" id="UP000663836">
    <property type="component" value="Unassembled WGS sequence"/>
</dbReference>
<protein>
    <submittedName>
        <fullName evidence="1">Uncharacterized protein</fullName>
    </submittedName>
</protein>
<dbReference type="Pfam" id="PF13540">
    <property type="entry name" value="RCC1_2"/>
    <property type="match status" value="1"/>
</dbReference>
<organism evidence="1 2">
    <name type="scientific">Rotaria sordida</name>
    <dbReference type="NCBI Taxonomy" id="392033"/>
    <lineage>
        <taxon>Eukaryota</taxon>
        <taxon>Metazoa</taxon>
        <taxon>Spiralia</taxon>
        <taxon>Gnathifera</taxon>
        <taxon>Rotifera</taxon>
        <taxon>Eurotatoria</taxon>
        <taxon>Bdelloidea</taxon>
        <taxon>Philodinida</taxon>
        <taxon>Philodinidae</taxon>
        <taxon>Rotaria</taxon>
    </lineage>
</organism>
<feature type="non-terminal residue" evidence="1">
    <location>
        <position position="70"/>
    </location>
</feature>
<name>A0A820M4T4_9BILA</name>
<dbReference type="Gene3D" id="2.130.10.30">
    <property type="entry name" value="Regulator of chromosome condensation 1/beta-lactamase-inhibitor protein II"/>
    <property type="match status" value="1"/>
</dbReference>
<comment type="caution">
    <text evidence="1">The sequence shown here is derived from an EMBL/GenBank/DDBJ whole genome shotgun (WGS) entry which is preliminary data.</text>
</comment>
<evidence type="ECO:0000313" key="2">
    <source>
        <dbReference type="Proteomes" id="UP000663836"/>
    </source>
</evidence>
<reference evidence="1" key="1">
    <citation type="submission" date="2021-02" db="EMBL/GenBank/DDBJ databases">
        <authorList>
            <person name="Nowell W R."/>
        </authorList>
    </citation>
    <scope>NUCLEOTIDE SEQUENCE</scope>
</reference>